<proteinExistence type="predicted"/>
<dbReference type="Proteomes" id="UP000178248">
    <property type="component" value="Unassembled WGS sequence"/>
</dbReference>
<reference evidence="2 3" key="1">
    <citation type="journal article" date="2016" name="Nat. Commun.">
        <title>Thousands of microbial genomes shed light on interconnected biogeochemical processes in an aquifer system.</title>
        <authorList>
            <person name="Anantharaman K."/>
            <person name="Brown C.T."/>
            <person name="Hug L.A."/>
            <person name="Sharon I."/>
            <person name="Castelle C.J."/>
            <person name="Probst A.J."/>
            <person name="Thomas B.C."/>
            <person name="Singh A."/>
            <person name="Wilkins M.J."/>
            <person name="Karaoz U."/>
            <person name="Brodie E.L."/>
            <person name="Williams K.H."/>
            <person name="Hubbard S.S."/>
            <person name="Banfield J.F."/>
        </authorList>
    </citation>
    <scope>NUCLEOTIDE SEQUENCE [LARGE SCALE GENOMIC DNA]</scope>
</reference>
<comment type="caution">
    <text evidence="2">The sequence shown here is derived from an EMBL/GenBank/DDBJ whole genome shotgun (WGS) entry which is preliminary data.</text>
</comment>
<dbReference type="STRING" id="1798551.A3B30_00855"/>
<dbReference type="EMBL" id="MHKM01000044">
    <property type="protein sequence ID" value="OGY90556.1"/>
    <property type="molecule type" value="Genomic_DNA"/>
</dbReference>
<feature type="signal peptide" evidence="1">
    <location>
        <begin position="1"/>
        <end position="31"/>
    </location>
</feature>
<gene>
    <name evidence="2" type="ORF">A3B30_00855</name>
</gene>
<evidence type="ECO:0000256" key="1">
    <source>
        <dbReference type="SAM" id="SignalP"/>
    </source>
</evidence>
<evidence type="ECO:0000313" key="3">
    <source>
        <dbReference type="Proteomes" id="UP000178248"/>
    </source>
</evidence>
<dbReference type="AlphaFoldDB" id="A0A1G2BP60"/>
<sequence length="368" mass="37183">MNVSKFWTTRSRKIFYGALAVFSISVAIVQAQNFLPPANPAPDNGQDLNDISGDTSEFVQLNSAVANKIDSQLKFAPTTLSNAIAGDFENNVGVTGVAGVASPAPAIPNNPGTAVYGYAQSSGSRAGIYGRTNGGLSSTGITGETASASGFAGKFFGQVQIDTDASQGDVHVQNKITMGAGALATDSTQAYSYSSYGDAGVYTVSSALYSNNGTSVTTNLRSALFGDSSATTGYGVYGYSTATFGVNILNNIISTTQGGDGAWAYYIVTGSGSGAYGLSTKGNGVEARVGSASNLPAAYGLIDAPGSARAGDASAALYATGSAFAGLFEGDVSIASGKKIYINATGMTEAQLLALLTWCGASCPDPHN</sequence>
<protein>
    <submittedName>
        <fullName evidence="2">Uncharacterized protein</fullName>
    </submittedName>
</protein>
<accession>A0A1G2BP60</accession>
<evidence type="ECO:0000313" key="2">
    <source>
        <dbReference type="EMBL" id="OGY90556.1"/>
    </source>
</evidence>
<organism evidence="2 3">
    <name type="scientific">Candidatus Komeilibacteria bacterium RIFCSPLOWO2_01_FULL_52_15</name>
    <dbReference type="NCBI Taxonomy" id="1798551"/>
    <lineage>
        <taxon>Bacteria</taxon>
        <taxon>Candidatus Komeiliibacteriota</taxon>
    </lineage>
</organism>
<feature type="chain" id="PRO_5009582106" evidence="1">
    <location>
        <begin position="32"/>
        <end position="368"/>
    </location>
</feature>
<keyword evidence="1" id="KW-0732">Signal</keyword>
<name>A0A1G2BP60_9BACT</name>